<dbReference type="EMBL" id="CATNWA010015149">
    <property type="protein sequence ID" value="CAI9580021.1"/>
    <property type="molecule type" value="Genomic_DNA"/>
</dbReference>
<comment type="caution">
    <text evidence="1">The sequence shown here is derived from an EMBL/GenBank/DDBJ whole genome shotgun (WGS) entry which is preliminary data.</text>
</comment>
<accession>A0ABN9E8W0</accession>
<proteinExistence type="predicted"/>
<sequence length="120" mass="13753">MRCLSGFCSVGARHDSRVPSAHEREALALCDWSGGFWDLSCVPGTALPFTKKHRFLRMRTWHPVVKPSADTTEARKTARCWIEEQVRSRCRAERPARYSDTAAVEIPDWPLHICSIRRTN</sequence>
<evidence type="ECO:0000313" key="2">
    <source>
        <dbReference type="Proteomes" id="UP001162483"/>
    </source>
</evidence>
<gene>
    <name evidence="1" type="ORF">SPARVUS_LOCUS9223082</name>
</gene>
<feature type="non-terminal residue" evidence="1">
    <location>
        <position position="120"/>
    </location>
</feature>
<evidence type="ECO:0000313" key="1">
    <source>
        <dbReference type="EMBL" id="CAI9580021.1"/>
    </source>
</evidence>
<name>A0ABN9E8W0_9NEOB</name>
<reference evidence="1" key="1">
    <citation type="submission" date="2023-05" db="EMBL/GenBank/DDBJ databases">
        <authorList>
            <person name="Stuckert A."/>
        </authorList>
    </citation>
    <scope>NUCLEOTIDE SEQUENCE</scope>
</reference>
<dbReference type="Proteomes" id="UP001162483">
    <property type="component" value="Unassembled WGS sequence"/>
</dbReference>
<keyword evidence="2" id="KW-1185">Reference proteome</keyword>
<organism evidence="1 2">
    <name type="scientific">Staurois parvus</name>
    <dbReference type="NCBI Taxonomy" id="386267"/>
    <lineage>
        <taxon>Eukaryota</taxon>
        <taxon>Metazoa</taxon>
        <taxon>Chordata</taxon>
        <taxon>Craniata</taxon>
        <taxon>Vertebrata</taxon>
        <taxon>Euteleostomi</taxon>
        <taxon>Amphibia</taxon>
        <taxon>Batrachia</taxon>
        <taxon>Anura</taxon>
        <taxon>Neobatrachia</taxon>
        <taxon>Ranoidea</taxon>
        <taxon>Ranidae</taxon>
        <taxon>Staurois</taxon>
    </lineage>
</organism>
<protein>
    <submittedName>
        <fullName evidence="1">Uncharacterized protein</fullName>
    </submittedName>
</protein>